<dbReference type="EMBL" id="CP003053">
    <property type="protein sequence ID" value="AFM18849.1"/>
    <property type="molecule type" value="Genomic_DNA"/>
</dbReference>
<dbReference type="Pfam" id="PF00080">
    <property type="entry name" value="Sod_Cu"/>
    <property type="match status" value="1"/>
</dbReference>
<comment type="similarity">
    <text evidence="1">Belongs to the Cu-Zn superoxide dismutase family.</text>
</comment>
<feature type="region of interest" description="Disordered" evidence="2">
    <location>
        <begin position="24"/>
        <end position="58"/>
    </location>
</feature>
<dbReference type="RefSeq" id="WP_014817321.1">
    <property type="nucleotide sequence ID" value="NC_018027.1"/>
</dbReference>
<dbReference type="GO" id="GO:0005507">
    <property type="term" value="F:copper ion binding"/>
    <property type="evidence" value="ECO:0007669"/>
    <property type="project" value="InterPro"/>
</dbReference>
<feature type="compositionally biased region" description="Low complexity" evidence="2">
    <location>
        <begin position="218"/>
        <end position="282"/>
    </location>
</feature>
<keyword evidence="3" id="KW-0732">Signal</keyword>
<evidence type="ECO:0000259" key="4">
    <source>
        <dbReference type="Pfam" id="PF00080"/>
    </source>
</evidence>
<evidence type="ECO:0000313" key="6">
    <source>
        <dbReference type="Proteomes" id="UP000006057"/>
    </source>
</evidence>
<dbReference type="PATRIC" id="fig|710421.3.peg.4124"/>
<dbReference type="HOGENOM" id="CLU_056632_8_0_11"/>
<proteinExistence type="inferred from homology"/>
<dbReference type="AlphaFoldDB" id="I4BNJ2"/>
<feature type="domain" description="Superoxide dismutase copper/zinc binding" evidence="4">
    <location>
        <begin position="67"/>
        <end position="213"/>
    </location>
</feature>
<dbReference type="GO" id="GO:0006801">
    <property type="term" value="P:superoxide metabolic process"/>
    <property type="evidence" value="ECO:0007669"/>
    <property type="project" value="InterPro"/>
</dbReference>
<gene>
    <name evidence="5" type="ordered locus">Mycch_4128</name>
</gene>
<evidence type="ECO:0000256" key="2">
    <source>
        <dbReference type="SAM" id="MobiDB-lite"/>
    </source>
</evidence>
<dbReference type="InterPro" id="IPR024134">
    <property type="entry name" value="SOD_Cu/Zn_/chaperone"/>
</dbReference>
<feature type="compositionally biased region" description="Low complexity" evidence="2">
    <location>
        <begin position="24"/>
        <end position="50"/>
    </location>
</feature>
<name>I4BNJ2_MYCCN</name>
<organism evidence="5 6">
    <name type="scientific">Mycolicibacterium chubuense (strain NBB4)</name>
    <name type="common">Mycobacterium chubuense</name>
    <dbReference type="NCBI Taxonomy" id="710421"/>
    <lineage>
        <taxon>Bacteria</taxon>
        <taxon>Bacillati</taxon>
        <taxon>Actinomycetota</taxon>
        <taxon>Actinomycetes</taxon>
        <taxon>Mycobacteriales</taxon>
        <taxon>Mycobacteriaceae</taxon>
        <taxon>Mycolicibacterium</taxon>
    </lineage>
</organism>
<dbReference type="PROSITE" id="PS51257">
    <property type="entry name" value="PROKAR_LIPOPROTEIN"/>
    <property type="match status" value="1"/>
</dbReference>
<protein>
    <submittedName>
        <fullName evidence="5">Cu/Zn superoxide dismutase</fullName>
    </submittedName>
</protein>
<dbReference type="InterPro" id="IPR036423">
    <property type="entry name" value="SOD-like_Cu/Zn_dom_sf"/>
</dbReference>
<evidence type="ECO:0000313" key="5">
    <source>
        <dbReference type="EMBL" id="AFM18849.1"/>
    </source>
</evidence>
<keyword evidence="6" id="KW-1185">Reference proteome</keyword>
<dbReference type="KEGG" id="mcb:Mycch_4128"/>
<dbReference type="SUPFAM" id="SSF49329">
    <property type="entry name" value="Cu,Zn superoxide dismutase-like"/>
    <property type="match status" value="1"/>
</dbReference>
<feature type="chain" id="PRO_5003686491" evidence="3">
    <location>
        <begin position="21"/>
        <end position="294"/>
    </location>
</feature>
<dbReference type="Gene3D" id="2.60.40.200">
    <property type="entry name" value="Superoxide dismutase, copper/zinc binding domain"/>
    <property type="match status" value="1"/>
</dbReference>
<sequence precursor="true">MWKRATAAAALLSAPVVVVAGCNSSQNSSEQTSSSTTSATTTSAAAGAQTMKAELKTPDGKPVANATIDFTGGYATVTVETVAGGILSPGSHGMHIHSIGKCEANSVAPTGGPPGNFESAGGHLQVGGRTEHPASGDLTPLFVRADGSGKVVATTDAFKADDLKGPEGSALIIHAGPDNFANIPQRYTHDGVPGPDAETLATGDAGARVACAVLAPASAAGTSTSVATSTSTVTETTAAPGAPATTSPTATSPAPATSSPTTTVTTTPVTPTTSVVTTTTSPPLGPPPGPQPGG</sequence>
<dbReference type="InterPro" id="IPR001424">
    <property type="entry name" value="SOD_Cu_Zn_dom"/>
</dbReference>
<reference evidence="5 6" key="1">
    <citation type="submission" date="2012-06" db="EMBL/GenBank/DDBJ databases">
        <title>Complete sequence of chromosome of Mycobacterium chubuense NBB4.</title>
        <authorList>
            <consortium name="US DOE Joint Genome Institute"/>
            <person name="Lucas S."/>
            <person name="Han J."/>
            <person name="Lapidus A."/>
            <person name="Cheng J.-F."/>
            <person name="Goodwin L."/>
            <person name="Pitluck S."/>
            <person name="Peters L."/>
            <person name="Mikhailova N."/>
            <person name="Teshima H."/>
            <person name="Detter J.C."/>
            <person name="Han C."/>
            <person name="Tapia R."/>
            <person name="Land M."/>
            <person name="Hauser L."/>
            <person name="Kyrpides N."/>
            <person name="Ivanova N."/>
            <person name="Pagani I."/>
            <person name="Mattes T."/>
            <person name="Holmes A."/>
            <person name="Rutledge P."/>
            <person name="Paulsen I."/>
            <person name="Coleman N."/>
            <person name="Woyke T."/>
        </authorList>
    </citation>
    <scope>NUCLEOTIDE SEQUENCE [LARGE SCALE GENOMIC DNA]</scope>
    <source>
        <strain evidence="5 6">NBB4</strain>
    </source>
</reference>
<evidence type="ECO:0000256" key="3">
    <source>
        <dbReference type="SAM" id="SignalP"/>
    </source>
</evidence>
<accession>I4BNJ2</accession>
<feature type="region of interest" description="Disordered" evidence="2">
    <location>
        <begin position="218"/>
        <end position="294"/>
    </location>
</feature>
<dbReference type="Proteomes" id="UP000006057">
    <property type="component" value="Chromosome"/>
</dbReference>
<feature type="compositionally biased region" description="Pro residues" evidence="2">
    <location>
        <begin position="283"/>
        <end position="294"/>
    </location>
</feature>
<evidence type="ECO:0000256" key="1">
    <source>
        <dbReference type="ARBA" id="ARBA00010457"/>
    </source>
</evidence>
<feature type="signal peptide" evidence="3">
    <location>
        <begin position="1"/>
        <end position="20"/>
    </location>
</feature>
<dbReference type="NCBIfam" id="NF047631">
    <property type="entry name" value="SodCMycob"/>
    <property type="match status" value="1"/>
</dbReference>
<dbReference type="STRING" id="710421.Mycch_4128"/>
<dbReference type="PANTHER" id="PTHR10003">
    <property type="entry name" value="SUPEROXIDE DISMUTASE CU-ZN -RELATED"/>
    <property type="match status" value="1"/>
</dbReference>
<dbReference type="eggNOG" id="COG2032">
    <property type="taxonomic scope" value="Bacteria"/>
</dbReference>